<dbReference type="Proteomes" id="UP000780801">
    <property type="component" value="Unassembled WGS sequence"/>
</dbReference>
<dbReference type="AlphaFoldDB" id="A0A9P6FUH8"/>
<comment type="caution">
    <text evidence="2">The sequence shown here is derived from an EMBL/GenBank/DDBJ whole genome shotgun (WGS) entry which is preliminary data.</text>
</comment>
<organism evidence="2 3">
    <name type="scientific">Lunasporangiospora selenospora</name>
    <dbReference type="NCBI Taxonomy" id="979761"/>
    <lineage>
        <taxon>Eukaryota</taxon>
        <taxon>Fungi</taxon>
        <taxon>Fungi incertae sedis</taxon>
        <taxon>Mucoromycota</taxon>
        <taxon>Mortierellomycotina</taxon>
        <taxon>Mortierellomycetes</taxon>
        <taxon>Mortierellales</taxon>
        <taxon>Mortierellaceae</taxon>
        <taxon>Lunasporangiospora</taxon>
    </lineage>
</organism>
<evidence type="ECO:0000313" key="2">
    <source>
        <dbReference type="EMBL" id="KAF9580941.1"/>
    </source>
</evidence>
<keyword evidence="1" id="KW-1133">Transmembrane helix</keyword>
<dbReference type="OrthoDB" id="2356573at2759"/>
<name>A0A9P6FUH8_9FUNG</name>
<gene>
    <name evidence="2" type="ORF">BGW38_002218</name>
</gene>
<keyword evidence="1" id="KW-0812">Transmembrane</keyword>
<evidence type="ECO:0000313" key="3">
    <source>
        <dbReference type="Proteomes" id="UP000780801"/>
    </source>
</evidence>
<keyword evidence="3" id="KW-1185">Reference proteome</keyword>
<protein>
    <submittedName>
        <fullName evidence="2">Uncharacterized protein</fullName>
    </submittedName>
</protein>
<sequence length="232" mass="25951">MDRPPTSLSALERYTRVSSLAPVIESDEYVFILSCLQPHVDMARLCNLSHSQLQQNIPPTNFVALALSCMNQYDLRRACRDWKAIIVHIDPECIALQQAVVGYHERHHIWAIIQAIVWSSVLVAVGKGDRHIQDLARYRPTSRLGAVSTILLGCLVGTSCAAKTIDSIKAIPEGYDVVRVKNKENNLQHLFLIRRDFAIKTDPKILPMYILSGLGLGTILLGVRIAFKTRKA</sequence>
<dbReference type="EMBL" id="JAABOA010001760">
    <property type="protein sequence ID" value="KAF9580941.1"/>
    <property type="molecule type" value="Genomic_DNA"/>
</dbReference>
<evidence type="ECO:0000256" key="1">
    <source>
        <dbReference type="SAM" id="Phobius"/>
    </source>
</evidence>
<reference evidence="2" key="1">
    <citation type="journal article" date="2020" name="Fungal Divers.">
        <title>Resolving the Mortierellaceae phylogeny through synthesis of multi-gene phylogenetics and phylogenomics.</title>
        <authorList>
            <person name="Vandepol N."/>
            <person name="Liber J."/>
            <person name="Desiro A."/>
            <person name="Na H."/>
            <person name="Kennedy M."/>
            <person name="Barry K."/>
            <person name="Grigoriev I.V."/>
            <person name="Miller A.N."/>
            <person name="O'Donnell K."/>
            <person name="Stajich J.E."/>
            <person name="Bonito G."/>
        </authorList>
    </citation>
    <scope>NUCLEOTIDE SEQUENCE</scope>
    <source>
        <strain evidence="2">KOD1015</strain>
    </source>
</reference>
<proteinExistence type="predicted"/>
<accession>A0A9P6FUH8</accession>
<feature type="transmembrane region" description="Helical" evidence="1">
    <location>
        <begin position="206"/>
        <end position="227"/>
    </location>
</feature>
<keyword evidence="1" id="KW-0472">Membrane</keyword>